<dbReference type="EMBL" id="JAVRFG010000109">
    <property type="protein sequence ID" value="MDT0495679.1"/>
    <property type="molecule type" value="Genomic_DNA"/>
</dbReference>
<keyword evidence="2" id="KW-1185">Reference proteome</keyword>
<comment type="caution">
    <text evidence="1">The sequence shown here is derived from an EMBL/GenBank/DDBJ whole genome shotgun (WGS) entry which is preliminary data.</text>
</comment>
<dbReference type="RefSeq" id="WP_311606270.1">
    <property type="nucleotide sequence ID" value="NZ_JAVRFG010000109.1"/>
</dbReference>
<dbReference type="InterPro" id="IPR048813">
    <property type="entry name" value="GP7-like"/>
</dbReference>
<protein>
    <recommendedName>
        <fullName evidence="3">Major structural phage protein</fullName>
    </recommendedName>
</protein>
<evidence type="ECO:0000313" key="2">
    <source>
        <dbReference type="Proteomes" id="UP001180556"/>
    </source>
</evidence>
<evidence type="ECO:0000313" key="1">
    <source>
        <dbReference type="EMBL" id="MDT0495679.1"/>
    </source>
</evidence>
<dbReference type="Pfam" id="PF20911">
    <property type="entry name" value="GP7"/>
    <property type="match status" value="1"/>
</dbReference>
<dbReference type="Proteomes" id="UP001180556">
    <property type="component" value="Unassembled WGS sequence"/>
</dbReference>
<reference evidence="2" key="1">
    <citation type="submission" date="2023-07" db="EMBL/GenBank/DDBJ databases">
        <title>30 novel species of actinomycetes from the DSMZ collection.</title>
        <authorList>
            <person name="Nouioui I."/>
        </authorList>
    </citation>
    <scope>NUCLEOTIDE SEQUENCE [LARGE SCALE GENOMIC DNA]</scope>
    <source>
        <strain evidence="2">DSM 40932</strain>
    </source>
</reference>
<proteinExistence type="predicted"/>
<dbReference type="NCBIfam" id="NF045672">
    <property type="entry name" value="MCP_gp7_epsi_15"/>
    <property type="match status" value="1"/>
</dbReference>
<accession>A0ABU2WCR2</accession>
<organism evidence="1 2">
    <name type="scientific">Streptomyces stephensoniae</name>
    <dbReference type="NCBI Taxonomy" id="3375367"/>
    <lineage>
        <taxon>Bacteria</taxon>
        <taxon>Bacillati</taxon>
        <taxon>Actinomycetota</taxon>
        <taxon>Actinomycetes</taxon>
        <taxon>Kitasatosporales</taxon>
        <taxon>Streptomycetaceae</taxon>
        <taxon>Streptomyces</taxon>
    </lineage>
</organism>
<gene>
    <name evidence="1" type="ORF">RM717_34890</name>
</gene>
<evidence type="ECO:0008006" key="3">
    <source>
        <dbReference type="Google" id="ProtNLM"/>
    </source>
</evidence>
<dbReference type="SUPFAM" id="SSF56563">
    <property type="entry name" value="Major capsid protein gp5"/>
    <property type="match status" value="1"/>
</dbReference>
<sequence length="318" mass="33741">MALSLAEAAKLSTDNLQRGVIETFIQESSILDRLPLLPIEGNSYAYNEEGTLPGVEFRSVNEGYSESTGTVNQKSESLVILGGDADVDKFIVKTRGNLNNQRAIQTRMKIKAAAYKFQDAFFNGDVATEPKGFDGLRKRLVGAQVISAGTNGAPIVGEDGKDSHAFFDLLDRLIAQVPGLNASNGALYANAGVIARIKSAARRIGGYEMVREALTGKVVATYNGVPLLDPGQTSAGADILPQTETQGTAENASSIYAVRFGQAEDDRAVTGLTNGGIQVTDLGELESKPSYRTRIEFYTGLAVFGGRGAARLNGVLAQ</sequence>
<name>A0ABU2WCR2_9ACTN</name>